<feature type="compositionally biased region" description="Polar residues" evidence="1">
    <location>
        <begin position="1"/>
        <end position="12"/>
    </location>
</feature>
<evidence type="ECO:0000313" key="2">
    <source>
        <dbReference type="EMBL" id="KIY96052.1"/>
    </source>
</evidence>
<evidence type="ECO:0000256" key="1">
    <source>
        <dbReference type="SAM" id="MobiDB-lite"/>
    </source>
</evidence>
<name>A0A0D2J8G9_9CHLO</name>
<dbReference type="RefSeq" id="XP_013895072.1">
    <property type="nucleotide sequence ID" value="XM_014039618.1"/>
</dbReference>
<dbReference type="KEGG" id="mng:MNEG_11907"/>
<dbReference type="Proteomes" id="UP000054498">
    <property type="component" value="Unassembled WGS sequence"/>
</dbReference>
<sequence>MKGPTQRLSRGNASAPEAAARKLLRQSLRHPAQPGDLGVPAASGSSSLQPAAHHQPCFS</sequence>
<gene>
    <name evidence="2" type="ORF">MNEG_11907</name>
</gene>
<evidence type="ECO:0000313" key="3">
    <source>
        <dbReference type="Proteomes" id="UP000054498"/>
    </source>
</evidence>
<keyword evidence="3" id="KW-1185">Reference proteome</keyword>
<dbReference type="AlphaFoldDB" id="A0A0D2J8G9"/>
<organism evidence="2 3">
    <name type="scientific">Monoraphidium neglectum</name>
    <dbReference type="NCBI Taxonomy" id="145388"/>
    <lineage>
        <taxon>Eukaryota</taxon>
        <taxon>Viridiplantae</taxon>
        <taxon>Chlorophyta</taxon>
        <taxon>core chlorophytes</taxon>
        <taxon>Chlorophyceae</taxon>
        <taxon>CS clade</taxon>
        <taxon>Sphaeropleales</taxon>
        <taxon>Selenastraceae</taxon>
        <taxon>Monoraphidium</taxon>
    </lineage>
</organism>
<accession>A0A0D2J8G9</accession>
<feature type="non-terminal residue" evidence="2">
    <location>
        <position position="59"/>
    </location>
</feature>
<feature type="region of interest" description="Disordered" evidence="1">
    <location>
        <begin position="1"/>
        <end position="59"/>
    </location>
</feature>
<dbReference type="EMBL" id="KK103183">
    <property type="protein sequence ID" value="KIY96052.1"/>
    <property type="molecule type" value="Genomic_DNA"/>
</dbReference>
<protein>
    <submittedName>
        <fullName evidence="2">Uncharacterized protein</fullName>
    </submittedName>
</protein>
<dbReference type="GeneID" id="25729216"/>
<proteinExistence type="predicted"/>
<reference evidence="2 3" key="1">
    <citation type="journal article" date="2013" name="BMC Genomics">
        <title>Reconstruction of the lipid metabolism for the microalga Monoraphidium neglectum from its genome sequence reveals characteristics suitable for biofuel production.</title>
        <authorList>
            <person name="Bogen C."/>
            <person name="Al-Dilaimi A."/>
            <person name="Albersmeier A."/>
            <person name="Wichmann J."/>
            <person name="Grundmann M."/>
            <person name="Rupp O."/>
            <person name="Lauersen K.J."/>
            <person name="Blifernez-Klassen O."/>
            <person name="Kalinowski J."/>
            <person name="Goesmann A."/>
            <person name="Mussgnug J.H."/>
            <person name="Kruse O."/>
        </authorList>
    </citation>
    <scope>NUCLEOTIDE SEQUENCE [LARGE SCALE GENOMIC DNA]</scope>
    <source>
        <strain evidence="2 3">SAG 48.87</strain>
    </source>
</reference>